<keyword evidence="6" id="KW-1185">Reference proteome</keyword>
<keyword evidence="2" id="KW-0732">Signal</keyword>
<dbReference type="PANTHER" id="PTHR43248:SF29">
    <property type="entry name" value="TRIPEPTIDYL AMINOPEPTIDASE"/>
    <property type="match status" value="1"/>
</dbReference>
<dbReference type="Proteomes" id="UP000642509">
    <property type="component" value="Unassembled WGS sequence"/>
</dbReference>
<proteinExistence type="inferred from homology"/>
<protein>
    <submittedName>
        <fullName evidence="5">Alpha/beta hydrolase</fullName>
    </submittedName>
</protein>
<accession>A0ABQ2M315</accession>
<dbReference type="Gene3D" id="3.40.50.1820">
    <property type="entry name" value="alpha/beta hydrolase"/>
    <property type="match status" value="1"/>
</dbReference>
<sequence length="515" mass="54387">MLAVLALAGPLAACAPGGEPQPTGEPSPTDSSTAGLEQFYGQDLEWEACEDYATTSTEQKVYELIEGTECARMAVPLDYEDPEGEEASVAVLRVPARGESQGPLVINPGGPGGSGLMGAVNTATGMAESPVTEQFDVVGFDPRGVGATIPAIDCYSDAEADSGEVALGSQGTTVQFTEEDTRALTERCAESSGGMEALAHVGTRDTARDMDVLREVLGQEKLTYLGQSYGTRLGAVYAEQFPERVRALILDSAGDPTQGTLERRVNAYAGFQAAFDELAKACASEPDCPLGDDPAQATERFQEIVQPLREDPVPALGVELDFDGAVGGVIAGLYSPQSWEDIITGIREVEQGRGDTLLQLSYAFSLRDPEGGWPNQNEANHAINCMDEERLSPEEGAQLRQQTYERAPFMDPGVDVSSGAREGCEHWPAEPTLGFPHAQDIEGLPETLVVALTQDPTTPYEGSEAMAASLGSSLLTVEGQGHTIVAAGLSDCVNQVAADYLIELKTPEEGASCTL</sequence>
<comment type="caution">
    <text evidence="5">The sequence shown here is derived from an EMBL/GenBank/DDBJ whole genome shotgun (WGS) entry which is preliminary data.</text>
</comment>
<comment type="similarity">
    <text evidence="1">Belongs to the peptidase S33 family.</text>
</comment>
<evidence type="ECO:0000256" key="1">
    <source>
        <dbReference type="ARBA" id="ARBA00010088"/>
    </source>
</evidence>
<dbReference type="GO" id="GO:0016787">
    <property type="term" value="F:hydrolase activity"/>
    <property type="evidence" value="ECO:0007669"/>
    <property type="project" value="UniProtKB-KW"/>
</dbReference>
<gene>
    <name evidence="5" type="ORF">GCM10010977_20890</name>
</gene>
<dbReference type="PANTHER" id="PTHR43248">
    <property type="entry name" value="2-SUCCINYL-6-HYDROXY-2,4-CYCLOHEXADIENE-1-CARBOXYLATE SYNTHASE"/>
    <property type="match status" value="1"/>
</dbReference>
<dbReference type="InterPro" id="IPR029058">
    <property type="entry name" value="AB_hydrolase_fold"/>
</dbReference>
<reference evidence="6" key="1">
    <citation type="journal article" date="2019" name="Int. J. Syst. Evol. Microbiol.">
        <title>The Global Catalogue of Microorganisms (GCM) 10K type strain sequencing project: providing services to taxonomists for standard genome sequencing and annotation.</title>
        <authorList>
            <consortium name="The Broad Institute Genomics Platform"/>
            <consortium name="The Broad Institute Genome Sequencing Center for Infectious Disease"/>
            <person name="Wu L."/>
            <person name="Ma J."/>
        </authorList>
    </citation>
    <scope>NUCLEOTIDE SEQUENCE [LARGE SCALE GENOMIC DNA]</scope>
    <source>
        <strain evidence="6">CGMCC 1.7064</strain>
    </source>
</reference>
<evidence type="ECO:0000313" key="6">
    <source>
        <dbReference type="Proteomes" id="UP000642509"/>
    </source>
</evidence>
<feature type="domain" description="AB hydrolase-1" evidence="4">
    <location>
        <begin position="103"/>
        <end position="484"/>
    </location>
</feature>
<dbReference type="InterPro" id="IPR051601">
    <property type="entry name" value="Serine_prot/Carboxylest_S33"/>
</dbReference>
<keyword evidence="3 5" id="KW-0378">Hydrolase</keyword>
<evidence type="ECO:0000259" key="4">
    <source>
        <dbReference type="Pfam" id="PF00561"/>
    </source>
</evidence>
<organism evidence="5 6">
    <name type="scientific">Citricoccus zhacaiensis</name>
    <dbReference type="NCBI Taxonomy" id="489142"/>
    <lineage>
        <taxon>Bacteria</taxon>
        <taxon>Bacillati</taxon>
        <taxon>Actinomycetota</taxon>
        <taxon>Actinomycetes</taxon>
        <taxon>Micrococcales</taxon>
        <taxon>Micrococcaceae</taxon>
        <taxon>Citricoccus</taxon>
    </lineage>
</organism>
<evidence type="ECO:0000256" key="2">
    <source>
        <dbReference type="ARBA" id="ARBA00022729"/>
    </source>
</evidence>
<dbReference type="SUPFAM" id="SSF53474">
    <property type="entry name" value="alpha/beta-Hydrolases"/>
    <property type="match status" value="1"/>
</dbReference>
<dbReference type="Pfam" id="PF00561">
    <property type="entry name" value="Abhydrolase_1"/>
    <property type="match status" value="1"/>
</dbReference>
<dbReference type="InterPro" id="IPR000073">
    <property type="entry name" value="AB_hydrolase_1"/>
</dbReference>
<dbReference type="EMBL" id="BMLQ01000005">
    <property type="protein sequence ID" value="GGO46283.1"/>
    <property type="molecule type" value="Genomic_DNA"/>
</dbReference>
<evidence type="ECO:0000256" key="3">
    <source>
        <dbReference type="ARBA" id="ARBA00022801"/>
    </source>
</evidence>
<name>A0ABQ2M315_9MICC</name>
<evidence type="ECO:0000313" key="5">
    <source>
        <dbReference type="EMBL" id="GGO46283.1"/>
    </source>
</evidence>